<evidence type="ECO:0000313" key="3">
    <source>
        <dbReference type="Proteomes" id="UP001174208"/>
    </source>
</evidence>
<proteinExistence type="predicted"/>
<dbReference type="Gene3D" id="1.10.260.40">
    <property type="entry name" value="lambda repressor-like DNA-binding domains"/>
    <property type="match status" value="1"/>
</dbReference>
<feature type="domain" description="HTH cro/C1-type" evidence="1">
    <location>
        <begin position="25"/>
        <end position="81"/>
    </location>
</feature>
<dbReference type="EMBL" id="JAROCF010000001">
    <property type="protein sequence ID" value="MDN4616010.1"/>
    <property type="molecule type" value="Genomic_DNA"/>
</dbReference>
<dbReference type="RefSeq" id="WP_301211953.1">
    <property type="nucleotide sequence ID" value="NZ_JAROCF010000001.1"/>
</dbReference>
<dbReference type="SUPFAM" id="SSF47413">
    <property type="entry name" value="lambda repressor-like DNA-binding domains"/>
    <property type="match status" value="1"/>
</dbReference>
<organism evidence="2 3">
    <name type="scientific">Leifsonia williamsii</name>
    <dbReference type="NCBI Taxonomy" id="3035919"/>
    <lineage>
        <taxon>Bacteria</taxon>
        <taxon>Bacillati</taxon>
        <taxon>Actinomycetota</taxon>
        <taxon>Actinomycetes</taxon>
        <taxon>Micrococcales</taxon>
        <taxon>Microbacteriaceae</taxon>
        <taxon>Leifsonia</taxon>
    </lineage>
</organism>
<gene>
    <name evidence="2" type="ORF">P5G50_16285</name>
</gene>
<name>A0ABT8KEY2_9MICO</name>
<protein>
    <submittedName>
        <fullName evidence="2">Helix-turn-helix transcriptional regulator</fullName>
    </submittedName>
</protein>
<dbReference type="InterPro" id="IPR001387">
    <property type="entry name" value="Cro/C1-type_HTH"/>
</dbReference>
<dbReference type="Proteomes" id="UP001174208">
    <property type="component" value="Unassembled WGS sequence"/>
</dbReference>
<dbReference type="CDD" id="cd00093">
    <property type="entry name" value="HTH_XRE"/>
    <property type="match status" value="1"/>
</dbReference>
<comment type="caution">
    <text evidence="2">The sequence shown here is derived from an EMBL/GenBank/DDBJ whole genome shotgun (WGS) entry which is preliminary data.</text>
</comment>
<dbReference type="Pfam" id="PF13560">
    <property type="entry name" value="HTH_31"/>
    <property type="match status" value="1"/>
</dbReference>
<dbReference type="PROSITE" id="PS50943">
    <property type="entry name" value="HTH_CROC1"/>
    <property type="match status" value="1"/>
</dbReference>
<evidence type="ECO:0000313" key="2">
    <source>
        <dbReference type="EMBL" id="MDN4616010.1"/>
    </source>
</evidence>
<dbReference type="SMART" id="SM00530">
    <property type="entry name" value="HTH_XRE"/>
    <property type="match status" value="1"/>
</dbReference>
<dbReference type="InterPro" id="IPR010982">
    <property type="entry name" value="Lambda_DNA-bd_dom_sf"/>
</dbReference>
<keyword evidence="3" id="KW-1185">Reference proteome</keyword>
<reference evidence="2" key="1">
    <citation type="submission" date="2023-06" db="EMBL/GenBank/DDBJ databases">
        <title>MT1 and MT2 Draft Genomes of Novel Species.</title>
        <authorList>
            <person name="Venkateswaran K."/>
        </authorList>
    </citation>
    <scope>NUCLEOTIDE SEQUENCE</scope>
    <source>
        <strain evidence="2">F6_8S_P_1B</strain>
    </source>
</reference>
<evidence type="ECO:0000259" key="1">
    <source>
        <dbReference type="PROSITE" id="PS50943"/>
    </source>
</evidence>
<accession>A0ABT8KEY2</accession>
<sequence length="165" mass="18034">MVEQDPVLSIELAAADSQLKAHVLLAKAFAARADLSQRDLAEKLRVSEGRVSQILGGDDDLRVSTLGRYLRALGYDWDAELVSKEQEAPEVGTASRNQSEFINSDVYIGVAVRGEERVPSFTFVPEGFAPNAPEGQFHAASITAKRIPHARLKWTPLTQGDTDDD</sequence>